<dbReference type="Gene3D" id="3.40.50.300">
    <property type="entry name" value="P-loop containing nucleotide triphosphate hydrolases"/>
    <property type="match status" value="2"/>
</dbReference>
<reference evidence="2" key="1">
    <citation type="submission" date="2020-02" db="EMBL/GenBank/DDBJ databases">
        <authorList>
            <person name="Meier V. D."/>
        </authorList>
    </citation>
    <scope>NUCLEOTIDE SEQUENCE</scope>
    <source>
        <strain evidence="2">AVDCRST_MAG88</strain>
    </source>
</reference>
<dbReference type="InterPro" id="IPR008571">
    <property type="entry name" value="HerA-like"/>
</dbReference>
<name>A0A6J4V0Q9_9BACT</name>
<dbReference type="PANTHER" id="PTHR42957:SF1">
    <property type="entry name" value="HELICASE MJ1565-RELATED"/>
    <property type="match status" value="1"/>
</dbReference>
<dbReference type="SUPFAM" id="SSF52540">
    <property type="entry name" value="P-loop containing nucleoside triphosphate hydrolases"/>
    <property type="match status" value="1"/>
</dbReference>
<dbReference type="GO" id="GO:0004386">
    <property type="term" value="F:helicase activity"/>
    <property type="evidence" value="ECO:0007669"/>
    <property type="project" value="UniProtKB-KW"/>
</dbReference>
<proteinExistence type="predicted"/>
<accession>A0A6J4V0Q9</accession>
<evidence type="ECO:0000313" key="2">
    <source>
        <dbReference type="EMBL" id="CAA9563593.1"/>
    </source>
</evidence>
<protein>
    <submittedName>
        <fullName evidence="2">Bipolar DNA helicase HerA</fullName>
    </submittedName>
</protein>
<dbReference type="Pfam" id="PF01935">
    <property type="entry name" value="DUF87"/>
    <property type="match status" value="1"/>
</dbReference>
<keyword evidence="2" id="KW-0378">Hydrolase</keyword>
<gene>
    <name evidence="2" type="ORF">AVDCRST_MAG88-1709</name>
</gene>
<dbReference type="InterPro" id="IPR002789">
    <property type="entry name" value="HerA_central"/>
</dbReference>
<feature type="domain" description="Helicase HerA central" evidence="1">
    <location>
        <begin position="141"/>
        <end position="371"/>
    </location>
</feature>
<keyword evidence="2" id="KW-0547">Nucleotide-binding</keyword>
<keyword evidence="2" id="KW-0067">ATP-binding</keyword>
<dbReference type="PANTHER" id="PTHR42957">
    <property type="entry name" value="HELICASE MJ1565-RELATED"/>
    <property type="match status" value="1"/>
</dbReference>
<dbReference type="EMBL" id="CADCWM010000490">
    <property type="protein sequence ID" value="CAA9563593.1"/>
    <property type="molecule type" value="Genomic_DNA"/>
</dbReference>
<keyword evidence="2" id="KW-0347">Helicase</keyword>
<evidence type="ECO:0000259" key="1">
    <source>
        <dbReference type="Pfam" id="PF01935"/>
    </source>
</evidence>
<organism evidence="2">
    <name type="scientific">uncultured Thermomicrobiales bacterium</name>
    <dbReference type="NCBI Taxonomy" id="1645740"/>
    <lineage>
        <taxon>Bacteria</taxon>
        <taxon>Pseudomonadati</taxon>
        <taxon>Thermomicrobiota</taxon>
        <taxon>Thermomicrobia</taxon>
        <taxon>Thermomicrobiales</taxon>
        <taxon>environmental samples</taxon>
    </lineage>
</organism>
<dbReference type="InterPro" id="IPR027417">
    <property type="entry name" value="P-loop_NTPase"/>
</dbReference>
<sequence length="541" mass="59165">MTHQLGVVTEGSFKDGLTVRLDAGISTEAIQVGNFVVVEGDGNRYFSTVADLRLRLTDPTLAADPPSSGSPFLRAALAGVHTYATAEVKPSLMLEEKDELIGGGGPKPVRTIPMHFAALREAAGEDFDLVFGREEAGKFALGSPLTMDHPIPLDLARLIERSNGVFGQSGTGKSVLTRLLLCGVIKADMASTLIFDMHSEYAWQKEGEGGANLRGLRDTFGSRVAVYSLDGRDAARSALDATLQIGLNQIEPGDVELLTEELNLTPTFAATAFSLHNEHKERWLERLLAMDGDAVKEFCARTGASQMAVDALKQKLGLLKGLEYVIDRATTSVVDDLILRLERGDHVVLQFGRHSRLLDYMLVANVLTRRIHRTYTERVLKYDGSRDPADRPRPLMIVLEEAHKFLSPAVARQTIFGTIAREMRKYAVTLLVVDQRPSGIDAEVLSQLGTKITGLLTEEHDIDAVLTGVAGRSHLRGVLASLETKQQCLVLGHAIPMPMVLRTRPYDEEFFRAMGGRAKGRTVEEGRLARRAALADLYGED</sequence>
<dbReference type="AlphaFoldDB" id="A0A6J4V0Q9"/>